<evidence type="ECO:0000313" key="5">
    <source>
        <dbReference type="EMBL" id="CAE7518896.1"/>
    </source>
</evidence>
<dbReference type="InterPro" id="IPR008580">
    <property type="entry name" value="PPPDE_dom"/>
</dbReference>
<dbReference type="Pfam" id="PF05903">
    <property type="entry name" value="Peptidase_C97"/>
    <property type="match status" value="1"/>
</dbReference>
<sequence>MGHQSVGNVLVMKNGFRYEGCCRLQDGCVVLQPVHVYSHDGRDGRRRSRGARDLKLDWIRLKFEDIDLIKPLPRVGNVRTHKGGEKVAQPDQLHQLRAEIGKTCTAQTEAEEFLPKRRVLLHIYDLGQVAALRMLNEVFAPRCLPVGGAFHCGVEVDGLEWCYGGTDSWSTPGIACVEPKQCPGHHYRQTVDLGCTDRSPATVLQVYCKAMPSWLLVMIIFVTGQQFAQGRGR</sequence>
<keyword evidence="6" id="KW-1185">Reference proteome</keyword>
<protein>
    <recommendedName>
        <fullName evidence="4">PPPDE domain-containing protein</fullName>
    </recommendedName>
</protein>
<dbReference type="Proteomes" id="UP000604046">
    <property type="component" value="Unassembled WGS sequence"/>
</dbReference>
<dbReference type="PANTHER" id="PTHR12378:SF80">
    <property type="entry name" value="IP06716P-RELATED"/>
    <property type="match status" value="1"/>
</dbReference>
<dbReference type="InterPro" id="IPR042266">
    <property type="entry name" value="PPPDE_sf"/>
</dbReference>
<evidence type="ECO:0000256" key="3">
    <source>
        <dbReference type="ARBA" id="ARBA00022801"/>
    </source>
</evidence>
<evidence type="ECO:0000259" key="4">
    <source>
        <dbReference type="PROSITE" id="PS51858"/>
    </source>
</evidence>
<dbReference type="GO" id="GO:0016579">
    <property type="term" value="P:protein deubiquitination"/>
    <property type="evidence" value="ECO:0007669"/>
    <property type="project" value="TreeGrafter"/>
</dbReference>
<dbReference type="PANTHER" id="PTHR12378">
    <property type="entry name" value="DESUMOYLATING ISOPEPTIDASE"/>
    <property type="match status" value="1"/>
</dbReference>
<dbReference type="GO" id="GO:0006508">
    <property type="term" value="P:proteolysis"/>
    <property type="evidence" value="ECO:0007669"/>
    <property type="project" value="UniProtKB-KW"/>
</dbReference>
<dbReference type="GO" id="GO:0101005">
    <property type="term" value="F:deubiquitinase activity"/>
    <property type="evidence" value="ECO:0007669"/>
    <property type="project" value="TreeGrafter"/>
</dbReference>
<evidence type="ECO:0000313" key="6">
    <source>
        <dbReference type="Proteomes" id="UP000604046"/>
    </source>
</evidence>
<dbReference type="AlphaFoldDB" id="A0A812TDQ1"/>
<evidence type="ECO:0000256" key="2">
    <source>
        <dbReference type="ARBA" id="ARBA00022670"/>
    </source>
</evidence>
<dbReference type="SMART" id="SM01179">
    <property type="entry name" value="DUF862"/>
    <property type="match status" value="1"/>
</dbReference>
<feature type="domain" description="PPPDE" evidence="4">
    <location>
        <begin position="117"/>
        <end position="233"/>
    </location>
</feature>
<dbReference type="EMBL" id="CAJNDS010002541">
    <property type="protein sequence ID" value="CAE7518896.1"/>
    <property type="molecule type" value="Genomic_DNA"/>
</dbReference>
<name>A0A812TDQ1_9DINO</name>
<gene>
    <name evidence="5" type="ORF">SNAT2548_LOCUS29045</name>
</gene>
<comment type="caution">
    <text evidence="5">The sequence shown here is derived from an EMBL/GenBank/DDBJ whole genome shotgun (WGS) entry which is preliminary data.</text>
</comment>
<evidence type="ECO:0000256" key="1">
    <source>
        <dbReference type="ARBA" id="ARBA00008140"/>
    </source>
</evidence>
<dbReference type="OrthoDB" id="412286at2759"/>
<comment type="similarity">
    <text evidence="1">Belongs to the DeSI family.</text>
</comment>
<dbReference type="Gene3D" id="3.90.1720.30">
    <property type="entry name" value="PPPDE domains"/>
    <property type="match status" value="1"/>
</dbReference>
<accession>A0A812TDQ1</accession>
<dbReference type="PROSITE" id="PS51858">
    <property type="entry name" value="PPPDE"/>
    <property type="match status" value="1"/>
</dbReference>
<keyword evidence="3" id="KW-0378">Hydrolase</keyword>
<proteinExistence type="inferred from homology"/>
<reference evidence="5" key="1">
    <citation type="submission" date="2021-02" db="EMBL/GenBank/DDBJ databases">
        <authorList>
            <person name="Dougan E. K."/>
            <person name="Rhodes N."/>
            <person name="Thang M."/>
            <person name="Chan C."/>
        </authorList>
    </citation>
    <scope>NUCLEOTIDE SEQUENCE</scope>
</reference>
<keyword evidence="2" id="KW-0645">Protease</keyword>
<organism evidence="5 6">
    <name type="scientific">Symbiodinium natans</name>
    <dbReference type="NCBI Taxonomy" id="878477"/>
    <lineage>
        <taxon>Eukaryota</taxon>
        <taxon>Sar</taxon>
        <taxon>Alveolata</taxon>
        <taxon>Dinophyceae</taxon>
        <taxon>Suessiales</taxon>
        <taxon>Symbiodiniaceae</taxon>
        <taxon>Symbiodinium</taxon>
    </lineage>
</organism>